<evidence type="ECO:0000256" key="7">
    <source>
        <dbReference type="SAM" id="Phobius"/>
    </source>
</evidence>
<evidence type="ECO:0000259" key="8">
    <source>
        <dbReference type="PROSITE" id="PS50850"/>
    </source>
</evidence>
<dbReference type="PANTHER" id="PTHR23513:SF17">
    <property type="entry name" value="MEMBRANE PROTEIN"/>
    <property type="match status" value="1"/>
</dbReference>
<dbReference type="SUPFAM" id="SSF103473">
    <property type="entry name" value="MFS general substrate transporter"/>
    <property type="match status" value="1"/>
</dbReference>
<evidence type="ECO:0000256" key="6">
    <source>
        <dbReference type="SAM" id="MobiDB-lite"/>
    </source>
</evidence>
<keyword evidence="2" id="KW-1003">Cell membrane</keyword>
<gene>
    <name evidence="9" type="ORF">FFA01_26230</name>
</gene>
<protein>
    <submittedName>
        <fullName evidence="9">MFS transporter</fullName>
    </submittedName>
</protein>
<evidence type="ECO:0000256" key="4">
    <source>
        <dbReference type="ARBA" id="ARBA00022989"/>
    </source>
</evidence>
<dbReference type="InterPro" id="IPR011701">
    <property type="entry name" value="MFS"/>
</dbReference>
<sequence>MLRWLLGYGTGLLGDQVYYVTLSWTAVQIATPTQVGLILAAGAVPRAALLIVGGAVADRYGAKRTALLSDAARVLVMAAVTLVVLADAPSIALLVGLTIVFGVIDALFLPAAGALPPRIVSPTELARVQSMRSLLQRMALVGGPPLAGFLVAQHGVVVAFGATVLLFAVSVAALAATRLLVPAGASSSPGAHAHAEARAGADAGAGVEPTDAPASPRDGPVVPPGDGSARAARPGLLADTLEGLRYVAGHRLLLPMLVVVAIAEIAIAGPLNTGLPLLSSSQGWGAAGVGWILAGFGAGATATALTITIVGRVPHAGRISLVAVMVMGPSLGAIGASSTLGGAVVAAGVAGLGSGVCATLLSTFVLTSSDPAQLGRVMGLMSFASFGGAPIAYAVTGVLADLTSAGTTFVVSGVAVTLVGAAALFDARLRTAELP</sequence>
<feature type="region of interest" description="Disordered" evidence="6">
    <location>
        <begin position="191"/>
        <end position="228"/>
    </location>
</feature>
<dbReference type="Proteomes" id="UP000321154">
    <property type="component" value="Unassembled WGS sequence"/>
</dbReference>
<feature type="transmembrane region" description="Helical" evidence="7">
    <location>
        <begin position="343"/>
        <end position="366"/>
    </location>
</feature>
<feature type="transmembrane region" description="Helical" evidence="7">
    <location>
        <begin position="319"/>
        <end position="337"/>
    </location>
</feature>
<feature type="transmembrane region" description="Helical" evidence="7">
    <location>
        <begin position="283"/>
        <end position="307"/>
    </location>
</feature>
<evidence type="ECO:0000313" key="10">
    <source>
        <dbReference type="Proteomes" id="UP000321154"/>
    </source>
</evidence>
<dbReference type="PANTHER" id="PTHR23513">
    <property type="entry name" value="INTEGRAL MEMBRANE EFFLUX PROTEIN-RELATED"/>
    <property type="match status" value="1"/>
</dbReference>
<keyword evidence="4 7" id="KW-1133">Transmembrane helix</keyword>
<feature type="transmembrane region" description="Helical" evidence="7">
    <location>
        <begin position="406"/>
        <end position="425"/>
    </location>
</feature>
<dbReference type="CDD" id="cd06173">
    <property type="entry name" value="MFS_MefA_like"/>
    <property type="match status" value="1"/>
</dbReference>
<keyword evidence="5 7" id="KW-0472">Membrane</keyword>
<dbReference type="PROSITE" id="PS50850">
    <property type="entry name" value="MFS"/>
    <property type="match status" value="1"/>
</dbReference>
<organism evidence="9 10">
    <name type="scientific">Frigoribacterium faeni</name>
    <dbReference type="NCBI Taxonomy" id="145483"/>
    <lineage>
        <taxon>Bacteria</taxon>
        <taxon>Bacillati</taxon>
        <taxon>Actinomycetota</taxon>
        <taxon>Actinomycetes</taxon>
        <taxon>Micrococcales</taxon>
        <taxon>Microbacteriaceae</taxon>
        <taxon>Frigoribacterium</taxon>
    </lineage>
</organism>
<feature type="transmembrane region" description="Helical" evidence="7">
    <location>
        <begin position="91"/>
        <end position="113"/>
    </location>
</feature>
<dbReference type="Pfam" id="PF07690">
    <property type="entry name" value="MFS_1"/>
    <property type="match status" value="1"/>
</dbReference>
<dbReference type="InterPro" id="IPR020846">
    <property type="entry name" value="MFS_dom"/>
</dbReference>
<evidence type="ECO:0000256" key="3">
    <source>
        <dbReference type="ARBA" id="ARBA00022692"/>
    </source>
</evidence>
<feature type="transmembrane region" description="Helical" evidence="7">
    <location>
        <begin position="158"/>
        <end position="181"/>
    </location>
</feature>
<feature type="transmembrane region" description="Helical" evidence="7">
    <location>
        <begin position="252"/>
        <end position="271"/>
    </location>
</feature>
<proteinExistence type="predicted"/>
<dbReference type="EMBL" id="BJUV01000033">
    <property type="protein sequence ID" value="GEK84314.1"/>
    <property type="molecule type" value="Genomic_DNA"/>
</dbReference>
<keyword evidence="10" id="KW-1185">Reference proteome</keyword>
<evidence type="ECO:0000256" key="2">
    <source>
        <dbReference type="ARBA" id="ARBA00022475"/>
    </source>
</evidence>
<feature type="transmembrane region" description="Helical" evidence="7">
    <location>
        <begin position="35"/>
        <end position="55"/>
    </location>
</feature>
<comment type="caution">
    <text evidence="9">The sequence shown here is derived from an EMBL/GenBank/DDBJ whole genome shotgun (WGS) entry which is preliminary data.</text>
</comment>
<keyword evidence="3 7" id="KW-0812">Transmembrane</keyword>
<name>A0ABQ0US92_9MICO</name>
<evidence type="ECO:0000256" key="5">
    <source>
        <dbReference type="ARBA" id="ARBA00023136"/>
    </source>
</evidence>
<feature type="domain" description="Major facilitator superfamily (MFS) profile" evidence="8">
    <location>
        <begin position="1"/>
        <end position="430"/>
    </location>
</feature>
<evidence type="ECO:0000313" key="9">
    <source>
        <dbReference type="EMBL" id="GEK84314.1"/>
    </source>
</evidence>
<dbReference type="InterPro" id="IPR036259">
    <property type="entry name" value="MFS_trans_sf"/>
</dbReference>
<dbReference type="Gene3D" id="1.20.1250.20">
    <property type="entry name" value="MFS general substrate transporter like domains"/>
    <property type="match status" value="1"/>
</dbReference>
<reference evidence="9 10" key="1">
    <citation type="submission" date="2019-07" db="EMBL/GenBank/DDBJ databases">
        <title>Whole genome shotgun sequence of Frigoribacterium faeni NBRC 103066.</title>
        <authorList>
            <person name="Hosoyama A."/>
            <person name="Uohara A."/>
            <person name="Ohji S."/>
            <person name="Ichikawa N."/>
        </authorList>
    </citation>
    <scope>NUCLEOTIDE SEQUENCE [LARGE SCALE GENOMIC DNA]</scope>
    <source>
        <strain evidence="9 10">NBRC 103066</strain>
    </source>
</reference>
<evidence type="ECO:0000256" key="1">
    <source>
        <dbReference type="ARBA" id="ARBA00004651"/>
    </source>
</evidence>
<feature type="compositionally biased region" description="Low complexity" evidence="6">
    <location>
        <begin position="218"/>
        <end position="227"/>
    </location>
</feature>
<comment type="subcellular location">
    <subcellularLocation>
        <location evidence="1">Cell membrane</location>
        <topology evidence="1">Multi-pass membrane protein</topology>
    </subcellularLocation>
</comment>
<accession>A0ABQ0US92</accession>
<feature type="transmembrane region" description="Helical" evidence="7">
    <location>
        <begin position="378"/>
        <end position="400"/>
    </location>
</feature>